<dbReference type="Gene3D" id="3.40.50.1820">
    <property type="entry name" value="alpha/beta hydrolase"/>
    <property type="match status" value="1"/>
</dbReference>
<dbReference type="SUPFAM" id="SSF53474">
    <property type="entry name" value="alpha/beta-Hydrolases"/>
    <property type="match status" value="1"/>
</dbReference>
<dbReference type="PRINTS" id="PR00111">
    <property type="entry name" value="ABHYDROLASE"/>
</dbReference>
<dbReference type="Pfam" id="PF12697">
    <property type="entry name" value="Abhydrolase_6"/>
    <property type="match status" value="1"/>
</dbReference>
<gene>
    <name evidence="2" type="ORF">KSB_14920</name>
</gene>
<feature type="domain" description="AB hydrolase-1" evidence="1">
    <location>
        <begin position="66"/>
        <end position="274"/>
    </location>
</feature>
<dbReference type="GO" id="GO:0016787">
    <property type="term" value="F:hydrolase activity"/>
    <property type="evidence" value="ECO:0007669"/>
    <property type="project" value="UniProtKB-KW"/>
</dbReference>
<evidence type="ECO:0000313" key="3">
    <source>
        <dbReference type="Proteomes" id="UP000654345"/>
    </source>
</evidence>
<dbReference type="Proteomes" id="UP000654345">
    <property type="component" value="Unassembled WGS sequence"/>
</dbReference>
<dbReference type="PANTHER" id="PTHR46438">
    <property type="entry name" value="ALPHA/BETA-HYDROLASES SUPERFAMILY PROTEIN"/>
    <property type="match status" value="1"/>
</dbReference>
<dbReference type="InterPro" id="IPR029058">
    <property type="entry name" value="AB_hydrolase_fold"/>
</dbReference>
<organism evidence="2 3">
    <name type="scientific">Ktedonobacter robiniae</name>
    <dbReference type="NCBI Taxonomy" id="2778365"/>
    <lineage>
        <taxon>Bacteria</taxon>
        <taxon>Bacillati</taxon>
        <taxon>Chloroflexota</taxon>
        <taxon>Ktedonobacteria</taxon>
        <taxon>Ktedonobacterales</taxon>
        <taxon>Ktedonobacteraceae</taxon>
        <taxon>Ktedonobacter</taxon>
    </lineage>
</organism>
<dbReference type="PANTHER" id="PTHR46438:SF2">
    <property type="entry name" value="ALPHA_BETA-HYDROLASES SUPERFAMILY PROTEIN"/>
    <property type="match status" value="1"/>
</dbReference>
<dbReference type="RefSeq" id="WP_201369867.1">
    <property type="nucleotide sequence ID" value="NZ_BNJG01000001.1"/>
</dbReference>
<evidence type="ECO:0000313" key="2">
    <source>
        <dbReference type="EMBL" id="GHO53017.1"/>
    </source>
</evidence>
<dbReference type="EMBL" id="BNJG01000001">
    <property type="protein sequence ID" value="GHO53017.1"/>
    <property type="molecule type" value="Genomic_DNA"/>
</dbReference>
<comment type="caution">
    <text evidence="2">The sequence shown here is derived from an EMBL/GenBank/DDBJ whole genome shotgun (WGS) entry which is preliminary data.</text>
</comment>
<accession>A0ABQ3UJV9</accession>
<protein>
    <submittedName>
        <fullName evidence="2">Alpha/beta hydrolase</fullName>
    </submittedName>
</protein>
<reference evidence="2 3" key="1">
    <citation type="journal article" date="2021" name="Int. J. Syst. Evol. Microbiol.">
        <title>Reticulibacter mediterranei gen. nov., sp. nov., within the new family Reticulibacteraceae fam. nov., and Ktedonospora formicarum gen. nov., sp. nov., Ktedonobacter robiniae sp. nov., Dictyobacter formicarum sp. nov. and Dictyobacter arantiisoli sp. nov., belonging to the class Ktedonobacteria.</title>
        <authorList>
            <person name="Yabe S."/>
            <person name="Zheng Y."/>
            <person name="Wang C.M."/>
            <person name="Sakai Y."/>
            <person name="Abe K."/>
            <person name="Yokota A."/>
            <person name="Donadio S."/>
            <person name="Cavaletti L."/>
            <person name="Monciardini P."/>
        </authorList>
    </citation>
    <scope>NUCLEOTIDE SEQUENCE [LARGE SCALE GENOMIC DNA]</scope>
    <source>
        <strain evidence="2 3">SOSP1-30</strain>
    </source>
</reference>
<keyword evidence="3" id="KW-1185">Reference proteome</keyword>
<keyword evidence="2" id="KW-0378">Hydrolase</keyword>
<dbReference type="InterPro" id="IPR000073">
    <property type="entry name" value="AB_hydrolase_1"/>
</dbReference>
<evidence type="ECO:0000259" key="1">
    <source>
        <dbReference type="Pfam" id="PF12697"/>
    </source>
</evidence>
<proteinExistence type="predicted"/>
<name>A0ABQ3UJV9_9CHLR</name>
<sequence length="328" mass="36494">MGFAKKLATTTMVVGGTLGALAIYNRLVDSMAGELDTVLTGEERRYPWKYGDMYYSVKGNRDAKPLLFIHGFGPGASSYEWRKNIDALATNFRVYAIDLLGYGLSDRPDVAYDAEMYADLIHDFMREVINKPVTVVAHGQSCAFVIADAYRRPQLFEQLILVEPSLTILQEHYPSPLASGWRALLRLPIVGQALYNVLASRQAIRGYYDRQGYHNPGLISDELVEYVYTSAHQPGSYVAASAVLSQGLAMDVHEPFARLQMPVLAVWGREGELRPSEASGAFKRVNPAIEVRILDKSRYHLQDEQAVSFNKLVREYATSAATSTGKSI</sequence>